<evidence type="ECO:0000313" key="2">
    <source>
        <dbReference type="EMBL" id="KIJ29221.1"/>
    </source>
</evidence>
<dbReference type="HOGENOM" id="CLU_022262_0_0_1"/>
<organism evidence="2 3">
    <name type="scientific">Sphaerobolus stellatus (strain SS14)</name>
    <dbReference type="NCBI Taxonomy" id="990650"/>
    <lineage>
        <taxon>Eukaryota</taxon>
        <taxon>Fungi</taxon>
        <taxon>Dikarya</taxon>
        <taxon>Basidiomycota</taxon>
        <taxon>Agaricomycotina</taxon>
        <taxon>Agaricomycetes</taxon>
        <taxon>Phallomycetidae</taxon>
        <taxon>Geastrales</taxon>
        <taxon>Sphaerobolaceae</taxon>
        <taxon>Sphaerobolus</taxon>
    </lineage>
</organism>
<keyword evidence="1" id="KW-0812">Transmembrane</keyword>
<reference evidence="2 3" key="1">
    <citation type="submission" date="2014-06" db="EMBL/GenBank/DDBJ databases">
        <title>Evolutionary Origins and Diversification of the Mycorrhizal Mutualists.</title>
        <authorList>
            <consortium name="DOE Joint Genome Institute"/>
            <consortium name="Mycorrhizal Genomics Consortium"/>
            <person name="Kohler A."/>
            <person name="Kuo A."/>
            <person name="Nagy L.G."/>
            <person name="Floudas D."/>
            <person name="Copeland A."/>
            <person name="Barry K.W."/>
            <person name="Cichocki N."/>
            <person name="Veneault-Fourrey C."/>
            <person name="LaButti K."/>
            <person name="Lindquist E.A."/>
            <person name="Lipzen A."/>
            <person name="Lundell T."/>
            <person name="Morin E."/>
            <person name="Murat C."/>
            <person name="Riley R."/>
            <person name="Ohm R."/>
            <person name="Sun H."/>
            <person name="Tunlid A."/>
            <person name="Henrissat B."/>
            <person name="Grigoriev I.V."/>
            <person name="Hibbett D.S."/>
            <person name="Martin F."/>
        </authorList>
    </citation>
    <scope>NUCLEOTIDE SEQUENCE [LARGE SCALE GENOMIC DNA]</scope>
    <source>
        <strain evidence="2 3">SS14</strain>
    </source>
</reference>
<gene>
    <name evidence="2" type="ORF">M422DRAFT_37029</name>
</gene>
<dbReference type="OrthoDB" id="2548253at2759"/>
<protein>
    <submittedName>
        <fullName evidence="2">Uncharacterized protein</fullName>
    </submittedName>
</protein>
<dbReference type="EMBL" id="KN837287">
    <property type="protein sequence ID" value="KIJ29221.1"/>
    <property type="molecule type" value="Genomic_DNA"/>
</dbReference>
<name>A0A0C9UV80_SPHS4</name>
<feature type="transmembrane region" description="Helical" evidence="1">
    <location>
        <begin position="544"/>
        <end position="565"/>
    </location>
</feature>
<evidence type="ECO:0000256" key="1">
    <source>
        <dbReference type="SAM" id="Phobius"/>
    </source>
</evidence>
<accession>A0A0C9UV80</accession>
<keyword evidence="3" id="KW-1185">Reference proteome</keyword>
<evidence type="ECO:0000313" key="3">
    <source>
        <dbReference type="Proteomes" id="UP000054279"/>
    </source>
</evidence>
<dbReference type="Proteomes" id="UP000054279">
    <property type="component" value="Unassembled WGS sequence"/>
</dbReference>
<keyword evidence="1" id="KW-0472">Membrane</keyword>
<keyword evidence="1" id="KW-1133">Transmembrane helix</keyword>
<dbReference type="AlphaFoldDB" id="A0A0C9UV80"/>
<proteinExistence type="predicted"/>
<feature type="transmembrane region" description="Helical" evidence="1">
    <location>
        <begin position="21"/>
        <end position="42"/>
    </location>
</feature>
<sequence>MSLKLDPGTVPRRQRSSICKCFLYSVAIMTIFLFGLGAMTILSSLRDNFIYPHKWMYQNATLEDIKDRSSIVRPLVDRTQTFDIAATVWIREPTSQLENEIEGKETLIPAEVPLFSDIIFRKLSLKDKWASNQVNLRIPTKVFKSRKLSNFDLRATFALIPNSPSLLEYAVSYSTWIPSSIPVPPKRPSEFPLGSSPKQASLENEIIDAYAINVPLISFFPINNRCGAPNGTEESINPVDIDDEDWLMDENTTFSSEKHIPKYKSKGDRWIWDYFEVEVKDGELAEEHPYIISRSHIRVADFTEILNRKAFVGAHKKLRGSSCGQDISDIKASWKKCNRGSYYERGNWETQVKLGIPDESLGKNRTEWAYAPHLSAVSDSAGPWDLIPVPTNHHDCLTNSDPDNIPNVGQDFMDVTWKISYAGRTPPKLLLGNALSSDVYKHQINMTGTEYKKALQQSGTELRHAVHGHWHHEGSHPRRSAALKVTSRFLSFICTLLDILYWYTLMNTVGISIPGALLVSLANCFKYVLMIFDHEKATLVNVLWFAFFNTLWNLPVPVLMLKVALGGSLDRWNGWVPTITVSPPSHRERSSRRTDSRTSWKLMALVYLSFAGLYYFLNPDQIELIPSKGYPNPDPVDRKLVLLLKPFTGSPVVRTGQIFQLLLNYRSSHFAGMYKIRAYLTVATAIMGLGLHMPSTSPFRDGYTLENLLDFVWAAALAWQAATLAGVSQGNDSDDPENE</sequence>